<dbReference type="Gene3D" id="1.20.1250.20">
    <property type="entry name" value="MFS general substrate transporter like domains"/>
    <property type="match status" value="1"/>
</dbReference>
<dbReference type="InterPro" id="IPR050189">
    <property type="entry name" value="MFS_Efflux_Transporters"/>
</dbReference>
<dbReference type="Pfam" id="PF07690">
    <property type="entry name" value="MFS_1"/>
    <property type="match status" value="1"/>
</dbReference>
<feature type="transmembrane region" description="Helical" evidence="6">
    <location>
        <begin position="99"/>
        <end position="120"/>
    </location>
</feature>
<organism evidence="8 9">
    <name type="scientific">Bifidobacterium tibiigranuli</name>
    <dbReference type="NCBI Taxonomy" id="2172043"/>
    <lineage>
        <taxon>Bacteria</taxon>
        <taxon>Bacillati</taxon>
        <taxon>Actinomycetota</taxon>
        <taxon>Actinomycetes</taxon>
        <taxon>Bifidobacteriales</taxon>
        <taxon>Bifidobacteriaceae</taxon>
        <taxon>Bifidobacterium</taxon>
    </lineage>
</organism>
<feature type="transmembrane region" description="Helical" evidence="6">
    <location>
        <begin position="362"/>
        <end position="380"/>
    </location>
</feature>
<feature type="transmembrane region" description="Helical" evidence="6">
    <location>
        <begin position="244"/>
        <end position="266"/>
    </location>
</feature>
<feature type="transmembrane region" description="Helical" evidence="6">
    <location>
        <begin position="75"/>
        <end position="93"/>
    </location>
</feature>
<evidence type="ECO:0000256" key="1">
    <source>
        <dbReference type="ARBA" id="ARBA00004651"/>
    </source>
</evidence>
<evidence type="ECO:0000313" key="8">
    <source>
        <dbReference type="EMBL" id="KAE8130139.1"/>
    </source>
</evidence>
<dbReference type="OrthoDB" id="9812221at2"/>
<feature type="transmembrane region" description="Helical" evidence="6">
    <location>
        <begin position="43"/>
        <end position="63"/>
    </location>
</feature>
<dbReference type="GO" id="GO:0022857">
    <property type="term" value="F:transmembrane transporter activity"/>
    <property type="evidence" value="ECO:0007669"/>
    <property type="project" value="InterPro"/>
</dbReference>
<dbReference type="PROSITE" id="PS50850">
    <property type="entry name" value="MFS"/>
    <property type="match status" value="1"/>
</dbReference>
<protein>
    <submittedName>
        <fullName evidence="8">MFS transporter</fullName>
    </submittedName>
</protein>
<dbReference type="InterPro" id="IPR011701">
    <property type="entry name" value="MFS"/>
</dbReference>
<feature type="transmembrane region" description="Helical" evidence="6">
    <location>
        <begin position="132"/>
        <end position="156"/>
    </location>
</feature>
<reference evidence="8 9" key="1">
    <citation type="submission" date="2018-04" db="EMBL/GenBank/DDBJ databases">
        <authorList>
            <person name="Eckel V.P."/>
            <person name="Vogel R.F."/>
        </authorList>
    </citation>
    <scope>NUCLEOTIDE SEQUENCE [LARGE SCALE GENOMIC DNA]</scope>
    <source>
        <strain evidence="9">TMW 2.1764</strain>
    </source>
</reference>
<dbReference type="GeneID" id="78126224"/>
<sequence>MRLSQKMTVASFFIAVFIVGLDSFIISALLPTISAAFGTSVSAVGLGVTLYAVFYAVGAPIIAPFSERLPRKRMIMIGLALFTLATFLCGLAKNIAFFYVARSLAGLGAAMFTPNVFAYIGGNFSKENIGKVMGIVMSALSLSIAIGVPIGSFIAGALNWNWTFFCSSIFAAVSFILILAFAQRDSVPDVEKRDSPFSHYRNVFTTPKAVLGLLAELLWMYGFYAVYTFVGTYASSTFHLSVEAIGLVFVAYGVSNFVTTFSSGLISNAWGMKRAVLVAGLVSVVTYIILGLHGLPLVAFVVVLAVMAFAQGIGVPQFTTFNATVLPESRTTMTSLNSSFLYLGLTIGSALGGLLFQHISFLAVGISALISTLLAVLVTGKIM</sequence>
<comment type="subcellular location">
    <subcellularLocation>
        <location evidence="1">Cell membrane</location>
        <topology evidence="1">Multi-pass membrane protein</topology>
    </subcellularLocation>
</comment>
<feature type="transmembrane region" description="Helical" evidence="6">
    <location>
        <begin position="339"/>
        <end position="356"/>
    </location>
</feature>
<dbReference type="PANTHER" id="PTHR43124:SF3">
    <property type="entry name" value="CHLORAMPHENICOL EFFLUX PUMP RV0191"/>
    <property type="match status" value="1"/>
</dbReference>
<evidence type="ECO:0000256" key="2">
    <source>
        <dbReference type="ARBA" id="ARBA00022475"/>
    </source>
</evidence>
<dbReference type="GO" id="GO:0005886">
    <property type="term" value="C:plasma membrane"/>
    <property type="evidence" value="ECO:0007669"/>
    <property type="project" value="UniProtKB-SubCell"/>
</dbReference>
<accession>A0A5N6SAU2</accession>
<feature type="transmembrane region" description="Helical" evidence="6">
    <location>
        <begin position="298"/>
        <end position="318"/>
    </location>
</feature>
<keyword evidence="2" id="KW-1003">Cell membrane</keyword>
<name>A0A5N6SAU2_9BIFI</name>
<keyword evidence="5 6" id="KW-0472">Membrane</keyword>
<evidence type="ECO:0000256" key="4">
    <source>
        <dbReference type="ARBA" id="ARBA00022989"/>
    </source>
</evidence>
<dbReference type="CDD" id="cd17324">
    <property type="entry name" value="MFS_NepI_like"/>
    <property type="match status" value="1"/>
</dbReference>
<feature type="transmembrane region" description="Helical" evidence="6">
    <location>
        <begin position="275"/>
        <end position="292"/>
    </location>
</feature>
<dbReference type="EMBL" id="QDAG01000001">
    <property type="protein sequence ID" value="KAE8130139.1"/>
    <property type="molecule type" value="Genomic_DNA"/>
</dbReference>
<keyword evidence="3 6" id="KW-0812">Transmembrane</keyword>
<proteinExistence type="predicted"/>
<gene>
    <name evidence="8" type="ORF">DDE84_00700</name>
</gene>
<dbReference type="SUPFAM" id="SSF103473">
    <property type="entry name" value="MFS general substrate transporter"/>
    <property type="match status" value="1"/>
</dbReference>
<comment type="caution">
    <text evidence="8">The sequence shown here is derived from an EMBL/GenBank/DDBJ whole genome shotgun (WGS) entry which is preliminary data.</text>
</comment>
<evidence type="ECO:0000256" key="3">
    <source>
        <dbReference type="ARBA" id="ARBA00022692"/>
    </source>
</evidence>
<feature type="transmembrane region" description="Helical" evidence="6">
    <location>
        <begin position="12"/>
        <end position="37"/>
    </location>
</feature>
<feature type="transmembrane region" description="Helical" evidence="6">
    <location>
        <begin position="162"/>
        <end position="182"/>
    </location>
</feature>
<dbReference type="InterPro" id="IPR036259">
    <property type="entry name" value="MFS_trans_sf"/>
</dbReference>
<keyword evidence="4 6" id="KW-1133">Transmembrane helix</keyword>
<evidence type="ECO:0000313" key="9">
    <source>
        <dbReference type="Proteomes" id="UP000325415"/>
    </source>
</evidence>
<evidence type="ECO:0000256" key="6">
    <source>
        <dbReference type="SAM" id="Phobius"/>
    </source>
</evidence>
<evidence type="ECO:0000259" key="7">
    <source>
        <dbReference type="PROSITE" id="PS50850"/>
    </source>
</evidence>
<dbReference type="RefSeq" id="WP_152579835.1">
    <property type="nucleotide sequence ID" value="NZ_JALCCS010000005.1"/>
</dbReference>
<feature type="transmembrane region" description="Helical" evidence="6">
    <location>
        <begin position="203"/>
        <end position="224"/>
    </location>
</feature>
<dbReference type="AlphaFoldDB" id="A0A5N6SAU2"/>
<dbReference type="Proteomes" id="UP000325415">
    <property type="component" value="Unassembled WGS sequence"/>
</dbReference>
<dbReference type="PANTHER" id="PTHR43124">
    <property type="entry name" value="PURINE EFFLUX PUMP PBUE"/>
    <property type="match status" value="1"/>
</dbReference>
<feature type="domain" description="Major facilitator superfamily (MFS) profile" evidence="7">
    <location>
        <begin position="8"/>
        <end position="383"/>
    </location>
</feature>
<evidence type="ECO:0000256" key="5">
    <source>
        <dbReference type="ARBA" id="ARBA00023136"/>
    </source>
</evidence>
<dbReference type="InterPro" id="IPR020846">
    <property type="entry name" value="MFS_dom"/>
</dbReference>
<keyword evidence="9" id="KW-1185">Reference proteome</keyword>